<dbReference type="EMBL" id="CP090166">
    <property type="protein sequence ID" value="UJO17088.1"/>
    <property type="molecule type" value="Genomic_DNA"/>
</dbReference>
<feature type="compositionally biased region" description="Acidic residues" evidence="1">
    <location>
        <begin position="189"/>
        <end position="202"/>
    </location>
</feature>
<gene>
    <name evidence="2" type="ORF">CLAFUR5_05232</name>
</gene>
<evidence type="ECO:0000313" key="3">
    <source>
        <dbReference type="Proteomes" id="UP000756132"/>
    </source>
</evidence>
<dbReference type="Proteomes" id="UP000756132">
    <property type="component" value="Chromosome 4"/>
</dbReference>
<protein>
    <submittedName>
        <fullName evidence="2">Uncharacterized protein</fullName>
    </submittedName>
</protein>
<dbReference type="OMA" id="QCVGHEL"/>
<sequence>MPFVDNKTFLVVQSNDTEQILQIIERAVGYELHTAGINDINKLDESTCQAEHDAAIAAINHHHDVLYQRGVNSGLKGVCQLGVGDMKQFEIEEGSDTLKRIVALIEQIAKTSLWKESGLRGAEAPSNGDVFGTSKKAKEGALIAALQVYWDALRVKAWEMAEKEKNEDGGEKSGEGEGEGTSGGKEEERDPEDLALSSEDEV</sequence>
<evidence type="ECO:0000313" key="2">
    <source>
        <dbReference type="EMBL" id="UJO17088.1"/>
    </source>
</evidence>
<dbReference type="GeneID" id="71985110"/>
<evidence type="ECO:0000256" key="1">
    <source>
        <dbReference type="SAM" id="MobiDB-lite"/>
    </source>
</evidence>
<dbReference type="OrthoDB" id="10484197at2759"/>
<dbReference type="AlphaFoldDB" id="A0A9Q8LGP9"/>
<feature type="region of interest" description="Disordered" evidence="1">
    <location>
        <begin position="163"/>
        <end position="202"/>
    </location>
</feature>
<name>A0A9Q8LGP9_PASFU</name>
<dbReference type="KEGG" id="ffu:CLAFUR5_05232"/>
<keyword evidence="3" id="KW-1185">Reference proteome</keyword>
<reference evidence="2" key="2">
    <citation type="journal article" date="2022" name="Microb. Genom.">
        <title>A chromosome-scale genome assembly of the tomato pathogen Cladosporium fulvum reveals a compartmentalized genome architecture and the presence of a dispensable chromosome.</title>
        <authorList>
            <person name="Zaccaron A.Z."/>
            <person name="Chen L.H."/>
            <person name="Samaras A."/>
            <person name="Stergiopoulos I."/>
        </authorList>
    </citation>
    <scope>NUCLEOTIDE SEQUENCE</scope>
    <source>
        <strain evidence="2">Race5_Kim</strain>
    </source>
</reference>
<feature type="compositionally biased region" description="Basic and acidic residues" evidence="1">
    <location>
        <begin position="163"/>
        <end position="175"/>
    </location>
</feature>
<accession>A0A9Q8LGP9</accession>
<dbReference type="RefSeq" id="XP_047761454.1">
    <property type="nucleotide sequence ID" value="XM_047904380.1"/>
</dbReference>
<proteinExistence type="predicted"/>
<reference evidence="2" key="1">
    <citation type="submission" date="2021-12" db="EMBL/GenBank/DDBJ databases">
        <authorList>
            <person name="Zaccaron A."/>
            <person name="Stergiopoulos I."/>
        </authorList>
    </citation>
    <scope>NUCLEOTIDE SEQUENCE</scope>
    <source>
        <strain evidence="2">Race5_Kim</strain>
    </source>
</reference>
<organism evidence="2 3">
    <name type="scientific">Passalora fulva</name>
    <name type="common">Tomato leaf mold</name>
    <name type="synonym">Cladosporium fulvum</name>
    <dbReference type="NCBI Taxonomy" id="5499"/>
    <lineage>
        <taxon>Eukaryota</taxon>
        <taxon>Fungi</taxon>
        <taxon>Dikarya</taxon>
        <taxon>Ascomycota</taxon>
        <taxon>Pezizomycotina</taxon>
        <taxon>Dothideomycetes</taxon>
        <taxon>Dothideomycetidae</taxon>
        <taxon>Mycosphaerellales</taxon>
        <taxon>Mycosphaerellaceae</taxon>
        <taxon>Fulvia</taxon>
    </lineage>
</organism>